<keyword evidence="2" id="KW-1185">Reference proteome</keyword>
<dbReference type="EMBL" id="CP111018">
    <property type="protein sequence ID" value="WAR09964.1"/>
    <property type="molecule type" value="Genomic_DNA"/>
</dbReference>
<dbReference type="Proteomes" id="UP001164746">
    <property type="component" value="Chromosome 7"/>
</dbReference>
<name>A0ABY7ENJ6_MYAAR</name>
<evidence type="ECO:0000313" key="2">
    <source>
        <dbReference type="Proteomes" id="UP001164746"/>
    </source>
</evidence>
<proteinExistence type="predicted"/>
<accession>A0ABY7ENJ6</accession>
<sequence length="130" mass="14204">MLVFGVAILNYLDDLAGVERPEMAQFAYNTLGTLLLKCGIEESHKKSFPPSDIMSFLGVLFNSKDLTIGITPERLIEIRELIKGLCQTKQGVRQFDPSAACGTKRINTSTRGSTCQTGCKSKKSVAQKST</sequence>
<organism evidence="1 2">
    <name type="scientific">Mya arenaria</name>
    <name type="common">Soft-shell clam</name>
    <dbReference type="NCBI Taxonomy" id="6604"/>
    <lineage>
        <taxon>Eukaryota</taxon>
        <taxon>Metazoa</taxon>
        <taxon>Spiralia</taxon>
        <taxon>Lophotrochozoa</taxon>
        <taxon>Mollusca</taxon>
        <taxon>Bivalvia</taxon>
        <taxon>Autobranchia</taxon>
        <taxon>Heteroconchia</taxon>
        <taxon>Euheterodonta</taxon>
        <taxon>Imparidentia</taxon>
        <taxon>Neoheterodontei</taxon>
        <taxon>Myida</taxon>
        <taxon>Myoidea</taxon>
        <taxon>Myidae</taxon>
        <taxon>Mya</taxon>
    </lineage>
</organism>
<evidence type="ECO:0000313" key="1">
    <source>
        <dbReference type="EMBL" id="WAR09964.1"/>
    </source>
</evidence>
<protein>
    <submittedName>
        <fullName evidence="1">Uncharacterized protein</fullName>
    </submittedName>
</protein>
<reference evidence="1" key="1">
    <citation type="submission" date="2022-11" db="EMBL/GenBank/DDBJ databases">
        <title>Centuries of genome instability and evolution in soft-shell clam transmissible cancer (bioRxiv).</title>
        <authorList>
            <person name="Hart S.F.M."/>
            <person name="Yonemitsu M.A."/>
            <person name="Giersch R.M."/>
            <person name="Beal B.F."/>
            <person name="Arriagada G."/>
            <person name="Davis B.W."/>
            <person name="Ostrander E.A."/>
            <person name="Goff S.P."/>
            <person name="Metzger M.J."/>
        </authorList>
    </citation>
    <scope>NUCLEOTIDE SEQUENCE</scope>
    <source>
        <strain evidence="1">MELC-2E11</strain>
        <tissue evidence="1">Siphon/mantle</tissue>
    </source>
</reference>
<gene>
    <name evidence="1" type="ORF">MAR_035040</name>
</gene>